<keyword evidence="6 10" id="KW-1133">Transmembrane helix</keyword>
<organism evidence="11 12">
    <name type="scientific">Velocimicrobium porci</name>
    <dbReference type="NCBI Taxonomy" id="2606634"/>
    <lineage>
        <taxon>Bacteria</taxon>
        <taxon>Bacillati</taxon>
        <taxon>Bacillota</taxon>
        <taxon>Clostridia</taxon>
        <taxon>Lachnospirales</taxon>
        <taxon>Lachnospiraceae</taxon>
        <taxon>Velocimicrobium</taxon>
    </lineage>
</organism>
<dbReference type="NCBIfam" id="NF002780">
    <property type="entry name" value="PRK02898.1"/>
    <property type="match status" value="1"/>
</dbReference>
<evidence type="ECO:0000313" key="12">
    <source>
        <dbReference type="Proteomes" id="UP000482209"/>
    </source>
</evidence>
<feature type="transmembrane region" description="Helical" evidence="10">
    <location>
        <begin position="7"/>
        <end position="26"/>
    </location>
</feature>
<reference evidence="11 12" key="1">
    <citation type="submission" date="2019-08" db="EMBL/GenBank/DDBJ databases">
        <title>In-depth cultivation of the pig gut microbiome towards novel bacterial diversity and tailored functional studies.</title>
        <authorList>
            <person name="Wylensek D."/>
            <person name="Hitch T.C.A."/>
            <person name="Clavel T."/>
        </authorList>
    </citation>
    <scope>NUCLEOTIDE SEQUENCE [LARGE SCALE GENOMIC DNA]</scope>
    <source>
        <strain evidence="11 12">WCA-693-APC-MOT-I</strain>
    </source>
</reference>
<evidence type="ECO:0000256" key="4">
    <source>
        <dbReference type="ARBA" id="ARBA00022573"/>
    </source>
</evidence>
<evidence type="ECO:0000256" key="10">
    <source>
        <dbReference type="HAMAP-Rule" id="MF_00330"/>
    </source>
</evidence>
<evidence type="ECO:0000256" key="8">
    <source>
        <dbReference type="ARBA" id="ARBA00023136"/>
    </source>
</evidence>
<dbReference type="EMBL" id="VUMT01000001">
    <property type="protein sequence ID" value="MSS62498.1"/>
    <property type="molecule type" value="Genomic_DNA"/>
</dbReference>
<keyword evidence="4 10" id="KW-0169">Cobalamin biosynthesis</keyword>
<dbReference type="GO" id="GO:0005886">
    <property type="term" value="C:plasma membrane"/>
    <property type="evidence" value="ECO:0007669"/>
    <property type="project" value="UniProtKB-SubCell"/>
</dbReference>
<comment type="subcellular location">
    <subcellularLocation>
        <location evidence="10">Cell membrane</location>
        <topology evidence="10">Multi-pass membrane protein</topology>
    </subcellularLocation>
</comment>
<dbReference type="GO" id="GO:0015087">
    <property type="term" value="F:cobalt ion transmembrane transporter activity"/>
    <property type="evidence" value="ECO:0007669"/>
    <property type="project" value="UniProtKB-UniRule"/>
</dbReference>
<feature type="transmembrane region" description="Helical" evidence="10">
    <location>
        <begin position="66"/>
        <end position="87"/>
    </location>
</feature>
<dbReference type="GO" id="GO:0009236">
    <property type="term" value="P:cobalamin biosynthetic process"/>
    <property type="evidence" value="ECO:0007669"/>
    <property type="project" value="UniProtKB-UniRule"/>
</dbReference>
<dbReference type="Proteomes" id="UP000482209">
    <property type="component" value="Unassembled WGS sequence"/>
</dbReference>
<evidence type="ECO:0000256" key="5">
    <source>
        <dbReference type="ARBA" id="ARBA00022692"/>
    </source>
</evidence>
<sequence length="99" mass="10545">MSSKAKTVIILLLVCVLIAVVPLAFIKDSEFGGSDGAAEEAITEIDPTYEAWADPVLEPPGGETESLLFCLQAALGAGVFGYCFGMLRERSKYQKSNAN</sequence>
<evidence type="ECO:0000256" key="9">
    <source>
        <dbReference type="ARBA" id="ARBA00023285"/>
    </source>
</evidence>
<protein>
    <recommendedName>
        <fullName evidence="10">Cobalt transport protein CbiN</fullName>
    </recommendedName>
    <alternativeName>
        <fullName evidence="10">Energy-coupling factor transporter probable substrate-capture protein CbiN</fullName>
        <shortName evidence="10">ECF transporter S component CbiN</shortName>
    </alternativeName>
</protein>
<keyword evidence="5 10" id="KW-0812">Transmembrane</keyword>
<dbReference type="Pfam" id="PF02553">
    <property type="entry name" value="CbiN"/>
    <property type="match status" value="1"/>
</dbReference>
<keyword evidence="3 10" id="KW-1003">Cell membrane</keyword>
<dbReference type="PANTHER" id="PTHR38662:SF1">
    <property type="entry name" value="COBALT TRANSPORT PROTEIN CBIN"/>
    <property type="match status" value="1"/>
</dbReference>
<evidence type="ECO:0000256" key="2">
    <source>
        <dbReference type="ARBA" id="ARBA00022448"/>
    </source>
</evidence>
<comment type="similarity">
    <text evidence="10">Belongs to the CbiN family.</text>
</comment>
<dbReference type="HAMAP" id="MF_00330">
    <property type="entry name" value="CbiN"/>
    <property type="match status" value="1"/>
</dbReference>
<keyword evidence="12" id="KW-1185">Reference proteome</keyword>
<dbReference type="InterPro" id="IPR003705">
    <property type="entry name" value="CbiN"/>
</dbReference>
<accession>A0A6L5XVW9</accession>
<dbReference type="RefSeq" id="WP_154515987.1">
    <property type="nucleotide sequence ID" value="NZ_VUMT01000001.1"/>
</dbReference>
<gene>
    <name evidence="10" type="primary">cbiN</name>
    <name evidence="11" type="ORF">FYJ58_01140</name>
</gene>
<evidence type="ECO:0000256" key="6">
    <source>
        <dbReference type="ARBA" id="ARBA00022989"/>
    </source>
</evidence>
<dbReference type="AlphaFoldDB" id="A0A6L5XVW9"/>
<keyword evidence="7 10" id="KW-0406">Ion transport</keyword>
<keyword evidence="1 10" id="KW-0171">Cobalt transport</keyword>
<evidence type="ECO:0000256" key="7">
    <source>
        <dbReference type="ARBA" id="ARBA00023065"/>
    </source>
</evidence>
<comment type="pathway">
    <text evidence="10">Cofactor biosynthesis; adenosylcobalamin biosynthesis.</text>
</comment>
<keyword evidence="8 10" id="KW-0472">Membrane</keyword>
<comment type="subunit">
    <text evidence="10">Forms an energy-coupling factor (ECF) transporter complex composed of an ATP-binding protein (A component, CbiO), a transmembrane protein (T component, CbiQ) and 2 possible substrate-capture proteins (S components, CbiM and CbiN) of unknown stoichimetry.</text>
</comment>
<comment type="caution">
    <text evidence="11">The sequence shown here is derived from an EMBL/GenBank/DDBJ whole genome shotgun (WGS) entry which is preliminary data.</text>
</comment>
<name>A0A6L5XVW9_9FIRM</name>
<comment type="function">
    <text evidence="10">Part of the energy-coupling factor (ECF) transporter complex CbiMNOQ involved in cobalt import.</text>
</comment>
<evidence type="ECO:0000313" key="11">
    <source>
        <dbReference type="EMBL" id="MSS62498.1"/>
    </source>
</evidence>
<keyword evidence="9 10" id="KW-0170">Cobalt</keyword>
<dbReference type="PANTHER" id="PTHR38662">
    <property type="entry name" value="COBALT TRANSPORT PROTEIN CBIN"/>
    <property type="match status" value="1"/>
</dbReference>
<keyword evidence="2 10" id="KW-0813">Transport</keyword>
<proteinExistence type="inferred from homology"/>
<evidence type="ECO:0000256" key="1">
    <source>
        <dbReference type="ARBA" id="ARBA00022426"/>
    </source>
</evidence>
<evidence type="ECO:0000256" key="3">
    <source>
        <dbReference type="ARBA" id="ARBA00022475"/>
    </source>
</evidence>
<dbReference type="UniPathway" id="UPA00148"/>